<evidence type="ECO:0000313" key="1">
    <source>
        <dbReference type="EMBL" id="KAK7261664.1"/>
    </source>
</evidence>
<accession>A0AAN9ER38</accession>
<sequence length="91" mass="9661">MALPSSRGSDECVASKGDDRTFTNLSCWLKETAGWSWWLGFGFGFVYIGDGGLGGKLKDDEEGELILFDASEGVRIGGVGYASSNIAEAMV</sequence>
<evidence type="ECO:0000313" key="2">
    <source>
        <dbReference type="Proteomes" id="UP001372338"/>
    </source>
</evidence>
<gene>
    <name evidence="1" type="ORF">RIF29_27980</name>
</gene>
<dbReference type="AlphaFoldDB" id="A0AAN9ER38"/>
<dbReference type="Proteomes" id="UP001372338">
    <property type="component" value="Unassembled WGS sequence"/>
</dbReference>
<proteinExistence type="predicted"/>
<organism evidence="1 2">
    <name type="scientific">Crotalaria pallida</name>
    <name type="common">Smooth rattlebox</name>
    <name type="synonym">Crotalaria striata</name>
    <dbReference type="NCBI Taxonomy" id="3830"/>
    <lineage>
        <taxon>Eukaryota</taxon>
        <taxon>Viridiplantae</taxon>
        <taxon>Streptophyta</taxon>
        <taxon>Embryophyta</taxon>
        <taxon>Tracheophyta</taxon>
        <taxon>Spermatophyta</taxon>
        <taxon>Magnoliopsida</taxon>
        <taxon>eudicotyledons</taxon>
        <taxon>Gunneridae</taxon>
        <taxon>Pentapetalae</taxon>
        <taxon>rosids</taxon>
        <taxon>fabids</taxon>
        <taxon>Fabales</taxon>
        <taxon>Fabaceae</taxon>
        <taxon>Papilionoideae</taxon>
        <taxon>50 kb inversion clade</taxon>
        <taxon>genistoids sensu lato</taxon>
        <taxon>core genistoids</taxon>
        <taxon>Crotalarieae</taxon>
        <taxon>Crotalaria</taxon>
    </lineage>
</organism>
<name>A0AAN9ER38_CROPI</name>
<comment type="caution">
    <text evidence="1">The sequence shown here is derived from an EMBL/GenBank/DDBJ whole genome shotgun (WGS) entry which is preliminary data.</text>
</comment>
<dbReference type="EMBL" id="JAYWIO010000005">
    <property type="protein sequence ID" value="KAK7261664.1"/>
    <property type="molecule type" value="Genomic_DNA"/>
</dbReference>
<reference evidence="1 2" key="1">
    <citation type="submission" date="2024-01" db="EMBL/GenBank/DDBJ databases">
        <title>The genomes of 5 underutilized Papilionoideae crops provide insights into root nodulation and disease resistanc.</title>
        <authorList>
            <person name="Yuan L."/>
        </authorList>
    </citation>
    <scope>NUCLEOTIDE SEQUENCE [LARGE SCALE GENOMIC DNA]</scope>
    <source>
        <strain evidence="1">ZHUSHIDOU_FW_LH</strain>
        <tissue evidence="1">Leaf</tissue>
    </source>
</reference>
<protein>
    <submittedName>
        <fullName evidence="1">Uncharacterized protein</fullName>
    </submittedName>
</protein>
<keyword evidence="2" id="KW-1185">Reference proteome</keyword>